<protein>
    <submittedName>
        <fullName evidence="1">Uncharacterized protein</fullName>
    </submittedName>
</protein>
<evidence type="ECO:0000313" key="2">
    <source>
        <dbReference type="Proteomes" id="UP000326757"/>
    </source>
</evidence>
<organism evidence="1 2">
    <name type="scientific">Monilinia laxa</name>
    <name type="common">Brown rot fungus</name>
    <name type="synonym">Sclerotinia laxa</name>
    <dbReference type="NCBI Taxonomy" id="61186"/>
    <lineage>
        <taxon>Eukaryota</taxon>
        <taxon>Fungi</taxon>
        <taxon>Dikarya</taxon>
        <taxon>Ascomycota</taxon>
        <taxon>Pezizomycotina</taxon>
        <taxon>Leotiomycetes</taxon>
        <taxon>Helotiales</taxon>
        <taxon>Sclerotiniaceae</taxon>
        <taxon>Monilinia</taxon>
    </lineage>
</organism>
<gene>
    <name evidence="1" type="ORF">EYC80_006021</name>
</gene>
<keyword evidence="2" id="KW-1185">Reference proteome</keyword>
<dbReference type="EMBL" id="VIGI01000003">
    <property type="protein sequence ID" value="KAB8302657.1"/>
    <property type="molecule type" value="Genomic_DNA"/>
</dbReference>
<evidence type="ECO:0000313" key="1">
    <source>
        <dbReference type="EMBL" id="KAB8302657.1"/>
    </source>
</evidence>
<dbReference type="AlphaFoldDB" id="A0A5N6KG35"/>
<reference evidence="1 2" key="1">
    <citation type="submission" date="2019-06" db="EMBL/GenBank/DDBJ databases">
        <title>Genome Sequence of the Brown Rot Fungal Pathogen Monilinia laxa.</title>
        <authorList>
            <person name="De Miccolis Angelini R.M."/>
            <person name="Landi L."/>
            <person name="Abate D."/>
            <person name="Pollastro S."/>
            <person name="Romanazzi G."/>
            <person name="Faretra F."/>
        </authorList>
    </citation>
    <scope>NUCLEOTIDE SEQUENCE [LARGE SCALE GENOMIC DNA]</scope>
    <source>
        <strain evidence="1 2">Mlax316</strain>
    </source>
</reference>
<comment type="caution">
    <text evidence="1">The sequence shown here is derived from an EMBL/GenBank/DDBJ whole genome shotgun (WGS) entry which is preliminary data.</text>
</comment>
<sequence length="84" mass="9249">MEFNSGTNWAGADDKSYLGQTLVELCRELKTPRLCIELPSKKIFLLAVSLMRTAIGMVIGPRLETDHELAAEGALETGPDRATW</sequence>
<dbReference type="OrthoDB" id="3485878at2759"/>
<proteinExistence type="predicted"/>
<dbReference type="Proteomes" id="UP000326757">
    <property type="component" value="Unassembled WGS sequence"/>
</dbReference>
<name>A0A5N6KG35_MONLA</name>
<accession>A0A5N6KG35</accession>